<organism evidence="1 2">
    <name type="scientific">Imshaugia aleurites</name>
    <dbReference type="NCBI Taxonomy" id="172621"/>
    <lineage>
        <taxon>Eukaryota</taxon>
        <taxon>Fungi</taxon>
        <taxon>Dikarya</taxon>
        <taxon>Ascomycota</taxon>
        <taxon>Pezizomycotina</taxon>
        <taxon>Lecanoromycetes</taxon>
        <taxon>OSLEUM clade</taxon>
        <taxon>Lecanoromycetidae</taxon>
        <taxon>Lecanorales</taxon>
        <taxon>Lecanorineae</taxon>
        <taxon>Parmeliaceae</taxon>
        <taxon>Imshaugia</taxon>
    </lineage>
</organism>
<sequence>MAHHVPTLTWSLDSTAIDTISVAKGVIRAATSDNVQPLALNACEKFGATLAMCPETNKKMEDLIIKVSGPKFVRFMTAQIGYSANDCATQLSRSFAGVQFLGLAAALVSSVGMFEGADALSAMLMASASDKTLLPTVRQLKDLLGAMEHRLNRSGFSDTWVGYQILLSEGLGPYYEQSHDHKNMLTELMRYPGADSISKLVEAFRELNRVGDATAITIQAAYCAPWVMAFTRWCLGIPPSTYLPDRQALLDQPESRVKLFISNERNAFILEIAFQRSIGSPADLLKSQALPRSRSGMITVECFGQMKCQEMGGETSDAYKAMSEALPYALKQICELLKLSGGIGPLDETTMNKRARIVSEYPMEIGTQPFPKDATISVILTRVLNSESHKYLQHLNEGCLISDLPLVRLHLDRLAKICTCKGCRRHSGMPDWSSYCKKSRFLSTIPLCAADILALSLFEDPETLLVLCEYGDREYGTNSFTSAIDVIINQGKPVVCGAEDILAWGLAMVGHTTEDVKNKNWVTSCFRGQAVYPKVFESRGICQPGYLRLSWAPGLLFFEGETYDRAIGLQRLRWQVPMNVTDTVSTEVSRPLNLVPNMKMEWKVVRRDGYLEVYPVCGQYVGHAFKVLANLANGLILRGCPHDSSSPLERPDMLAYYEGLVSSIKGGGRVAVVAVDGDAGLRMFAMSVSTDCFVIRSGACLQCCLDLCRKAGYDRLIC</sequence>
<keyword evidence="2" id="KW-1185">Reference proteome</keyword>
<accession>A0A8H3ID44</accession>
<comment type="caution">
    <text evidence="1">The sequence shown here is derived from an EMBL/GenBank/DDBJ whole genome shotgun (WGS) entry which is preliminary data.</text>
</comment>
<dbReference type="Proteomes" id="UP000664534">
    <property type="component" value="Unassembled WGS sequence"/>
</dbReference>
<name>A0A8H3ID44_9LECA</name>
<dbReference type="OrthoDB" id="5311240at2759"/>
<evidence type="ECO:0000313" key="2">
    <source>
        <dbReference type="Proteomes" id="UP000664534"/>
    </source>
</evidence>
<gene>
    <name evidence="1" type="ORF">IMSHALPRED_010529</name>
</gene>
<reference evidence="1" key="1">
    <citation type="submission" date="2021-03" db="EMBL/GenBank/DDBJ databases">
        <authorList>
            <person name="Tagirdzhanova G."/>
        </authorList>
    </citation>
    <scope>NUCLEOTIDE SEQUENCE</scope>
</reference>
<proteinExistence type="predicted"/>
<evidence type="ECO:0000313" key="1">
    <source>
        <dbReference type="EMBL" id="CAF9911630.1"/>
    </source>
</evidence>
<dbReference type="EMBL" id="CAJPDT010000009">
    <property type="protein sequence ID" value="CAF9911630.1"/>
    <property type="molecule type" value="Genomic_DNA"/>
</dbReference>
<dbReference type="AlphaFoldDB" id="A0A8H3ID44"/>
<protein>
    <submittedName>
        <fullName evidence="1">Uncharacterized protein</fullName>
    </submittedName>
</protein>